<gene>
    <name evidence="3" type="ORF">COX36_03910</name>
</gene>
<evidence type="ECO:0000259" key="2">
    <source>
        <dbReference type="Pfam" id="PF00850"/>
    </source>
</evidence>
<dbReference type="AlphaFoldDB" id="A0A2G9YVR9"/>
<dbReference type="InterPro" id="IPR037138">
    <property type="entry name" value="His_deacetylse_dom_sf"/>
</dbReference>
<comment type="caution">
    <text evidence="3">The sequence shown here is derived from an EMBL/GenBank/DDBJ whole genome shotgun (WGS) entry which is preliminary data.</text>
</comment>
<evidence type="ECO:0000256" key="1">
    <source>
        <dbReference type="ARBA" id="ARBA00005947"/>
    </source>
</evidence>
<dbReference type="Pfam" id="PF00850">
    <property type="entry name" value="Hist_deacetyl"/>
    <property type="match status" value="1"/>
</dbReference>
<organism evidence="3 4">
    <name type="scientific">Candidatus Nealsonbacteria bacterium CG23_combo_of_CG06-09_8_20_14_all_38_19</name>
    <dbReference type="NCBI Taxonomy" id="1974721"/>
    <lineage>
        <taxon>Bacteria</taxon>
        <taxon>Candidatus Nealsoniibacteriota</taxon>
    </lineage>
</organism>
<dbReference type="GO" id="GO:0016787">
    <property type="term" value="F:hydrolase activity"/>
    <property type="evidence" value="ECO:0007669"/>
    <property type="project" value="UniProtKB-KW"/>
</dbReference>
<sequence length="319" mass="36103">MKIIYNKIFLEHDTESHPENRKRLEAFKNLRQTKVESAEKYLKLVHKKEYIEKVKKMSGKERFLDIDTVLSEKSFKVACYAAGAAILASKSGGFALVRPPGHHAGIEKGQGFCLFNNIAVAVQKLAKKNKRIFILDFDGHFGNGTAEIFYDTDKVLYTSLHQEDEYPYGLGKIEDIGRGKGRGYKINIPLLAESGDDLFLSSVEYFISIAKQFKPDVVGVSAGFDSCHSDPLLRLNFSVNSYYQVGKLLSQNFSNIFAVLEGGYNLDYLPKCVYNFIAGVNKEKIRFKEKTTESSLLTKKNYDNTLKNLSKILSPFWKV</sequence>
<feature type="domain" description="Histone deacetylase" evidence="2">
    <location>
        <begin position="17"/>
        <end position="278"/>
    </location>
</feature>
<protein>
    <submittedName>
        <fullName evidence="3">Acetylpolyamine amidohydrolase</fullName>
    </submittedName>
</protein>
<dbReference type="PANTHER" id="PTHR10625">
    <property type="entry name" value="HISTONE DEACETYLASE HDAC1-RELATED"/>
    <property type="match status" value="1"/>
</dbReference>
<reference evidence="3 4" key="1">
    <citation type="submission" date="2017-09" db="EMBL/GenBank/DDBJ databases">
        <title>Depth-based differentiation of microbial function through sediment-hosted aquifers and enrichment of novel symbionts in the deep terrestrial subsurface.</title>
        <authorList>
            <person name="Probst A.J."/>
            <person name="Ladd B."/>
            <person name="Jarett J.K."/>
            <person name="Geller-Mcgrath D.E."/>
            <person name="Sieber C.M."/>
            <person name="Emerson J.B."/>
            <person name="Anantharaman K."/>
            <person name="Thomas B.C."/>
            <person name="Malmstrom R."/>
            <person name="Stieglmeier M."/>
            <person name="Klingl A."/>
            <person name="Woyke T."/>
            <person name="Ryan C.M."/>
            <person name="Banfield J.F."/>
        </authorList>
    </citation>
    <scope>NUCLEOTIDE SEQUENCE [LARGE SCALE GENOMIC DNA]</scope>
    <source>
        <strain evidence="3">CG23_combo_of_CG06-09_8_20_14_all_38_19</strain>
    </source>
</reference>
<accession>A0A2G9YVR9</accession>
<dbReference type="PRINTS" id="PR01270">
    <property type="entry name" value="HDASUPER"/>
</dbReference>
<proteinExistence type="inferred from homology"/>
<dbReference type="SUPFAM" id="SSF52768">
    <property type="entry name" value="Arginase/deacetylase"/>
    <property type="match status" value="1"/>
</dbReference>
<dbReference type="Gene3D" id="3.40.800.20">
    <property type="entry name" value="Histone deacetylase domain"/>
    <property type="match status" value="1"/>
</dbReference>
<comment type="similarity">
    <text evidence="1">Belongs to the histone deacetylase family.</text>
</comment>
<evidence type="ECO:0000313" key="3">
    <source>
        <dbReference type="EMBL" id="PIP23328.1"/>
    </source>
</evidence>
<dbReference type="InterPro" id="IPR023801">
    <property type="entry name" value="His_deacetylse_dom"/>
</dbReference>
<dbReference type="GO" id="GO:0040029">
    <property type="term" value="P:epigenetic regulation of gene expression"/>
    <property type="evidence" value="ECO:0007669"/>
    <property type="project" value="TreeGrafter"/>
</dbReference>
<keyword evidence="3" id="KW-0378">Hydrolase</keyword>
<dbReference type="PANTHER" id="PTHR10625:SF10">
    <property type="entry name" value="HISTONE DEACETYLASE HDAC1"/>
    <property type="match status" value="1"/>
</dbReference>
<dbReference type="GO" id="GO:0004407">
    <property type="term" value="F:histone deacetylase activity"/>
    <property type="evidence" value="ECO:0007669"/>
    <property type="project" value="TreeGrafter"/>
</dbReference>
<dbReference type="InterPro" id="IPR000286">
    <property type="entry name" value="HDACs"/>
</dbReference>
<dbReference type="CDD" id="cd10001">
    <property type="entry name" value="HDAC_classII_APAH"/>
    <property type="match status" value="1"/>
</dbReference>
<dbReference type="Proteomes" id="UP000230273">
    <property type="component" value="Unassembled WGS sequence"/>
</dbReference>
<dbReference type="EMBL" id="PCRP01000063">
    <property type="protein sequence ID" value="PIP23328.1"/>
    <property type="molecule type" value="Genomic_DNA"/>
</dbReference>
<evidence type="ECO:0000313" key="4">
    <source>
        <dbReference type="Proteomes" id="UP000230273"/>
    </source>
</evidence>
<dbReference type="InterPro" id="IPR023696">
    <property type="entry name" value="Ureohydrolase_dom_sf"/>
</dbReference>
<name>A0A2G9YVR9_9BACT</name>